<keyword evidence="3" id="KW-1185">Reference proteome</keyword>
<evidence type="ECO:0000313" key="3">
    <source>
        <dbReference type="Proteomes" id="UP001176960"/>
    </source>
</evidence>
<sequence length="159" mass="17055">MTQDPIDSIAHLIQVALTPVFMLSGVASLLTLCNTRLARVSDHMEDVTHRIDSDEGTDAQTHARLVRHQIRLRRRIFVLDCSIVLGGIGGASTCGAALALFLGSLHDSQTISWLIFLFGAALSCTVGALAVFLVDTGLAWHGLRRDGVLPRPSPASSNK</sequence>
<gene>
    <name evidence="2" type="ORF">LMG32879_001371</name>
</gene>
<keyword evidence="1" id="KW-1133">Transmembrane helix</keyword>
<dbReference type="AlphaFoldDB" id="A0AA35VBV1"/>
<evidence type="ECO:0000256" key="1">
    <source>
        <dbReference type="SAM" id="Phobius"/>
    </source>
</evidence>
<proteinExistence type="predicted"/>
<dbReference type="RefSeq" id="WP_289841132.1">
    <property type="nucleotide sequence ID" value="NZ_CATKSH010000006.1"/>
</dbReference>
<name>A0AA35VBV1_9PROT</name>
<protein>
    <submittedName>
        <fullName evidence="2">DUF2721 domain-containing protein</fullName>
    </submittedName>
</protein>
<evidence type="ECO:0000313" key="2">
    <source>
        <dbReference type="EMBL" id="CAI9120538.1"/>
    </source>
</evidence>
<dbReference type="Pfam" id="PF11026">
    <property type="entry name" value="DUF2721"/>
    <property type="match status" value="1"/>
</dbReference>
<keyword evidence="1" id="KW-0472">Membrane</keyword>
<dbReference type="EMBL" id="CATKSH010000006">
    <property type="protein sequence ID" value="CAI9120538.1"/>
    <property type="molecule type" value="Genomic_DNA"/>
</dbReference>
<accession>A0AA35VBV1</accession>
<dbReference type="InterPro" id="IPR021279">
    <property type="entry name" value="DUF2721"/>
</dbReference>
<dbReference type="Proteomes" id="UP001176960">
    <property type="component" value="Unassembled WGS sequence"/>
</dbReference>
<feature type="transmembrane region" description="Helical" evidence="1">
    <location>
        <begin position="111"/>
        <end position="134"/>
    </location>
</feature>
<feature type="transmembrane region" description="Helical" evidence="1">
    <location>
        <begin position="12"/>
        <end position="33"/>
    </location>
</feature>
<feature type="transmembrane region" description="Helical" evidence="1">
    <location>
        <begin position="77"/>
        <end position="105"/>
    </location>
</feature>
<organism evidence="2 3">
    <name type="scientific">Brytella acorum</name>
    <dbReference type="NCBI Taxonomy" id="2959299"/>
    <lineage>
        <taxon>Bacteria</taxon>
        <taxon>Pseudomonadati</taxon>
        <taxon>Pseudomonadota</taxon>
        <taxon>Alphaproteobacteria</taxon>
        <taxon>Acetobacterales</taxon>
        <taxon>Acetobacteraceae</taxon>
        <taxon>Brytella</taxon>
    </lineage>
</organism>
<reference evidence="2" key="1">
    <citation type="submission" date="2023-03" db="EMBL/GenBank/DDBJ databases">
        <authorList>
            <person name="Cleenwerck I."/>
        </authorList>
    </citation>
    <scope>NUCLEOTIDE SEQUENCE</scope>
    <source>
        <strain evidence="2">LMG 32879</strain>
    </source>
</reference>
<keyword evidence="1" id="KW-0812">Transmembrane</keyword>
<comment type="caution">
    <text evidence="2">The sequence shown here is derived from an EMBL/GenBank/DDBJ whole genome shotgun (WGS) entry which is preliminary data.</text>
</comment>